<dbReference type="AlphaFoldDB" id="A0A6G4A2D4"/>
<dbReference type="EMBL" id="JAAIKC010000010">
    <property type="protein sequence ID" value="NEW08633.1"/>
    <property type="molecule type" value="Genomic_DNA"/>
</dbReference>
<keyword evidence="1" id="KW-0732">Signal</keyword>
<evidence type="ECO:0000313" key="2">
    <source>
        <dbReference type="EMBL" id="NEW08633.1"/>
    </source>
</evidence>
<dbReference type="RefSeq" id="WP_163951688.1">
    <property type="nucleotide sequence ID" value="NZ_JAAIKC010000010.1"/>
</dbReference>
<reference evidence="2" key="1">
    <citation type="submission" date="2020-02" db="EMBL/GenBank/DDBJ databases">
        <authorList>
            <person name="Shen X.-R."/>
            <person name="Zhang Y.-X."/>
        </authorList>
    </citation>
    <scope>NUCLEOTIDE SEQUENCE</scope>
    <source>
        <strain evidence="2">SYP-B3998</strain>
    </source>
</reference>
<feature type="signal peptide" evidence="1">
    <location>
        <begin position="1"/>
        <end position="28"/>
    </location>
</feature>
<gene>
    <name evidence="2" type="ORF">GK047_21795</name>
</gene>
<protein>
    <recommendedName>
        <fullName evidence="3">DUF4340 domain-containing protein</fullName>
    </recommendedName>
</protein>
<accession>A0A6G4A2D4</accession>
<evidence type="ECO:0008006" key="3">
    <source>
        <dbReference type="Google" id="ProtNLM"/>
    </source>
</evidence>
<evidence type="ECO:0000256" key="1">
    <source>
        <dbReference type="SAM" id="SignalP"/>
    </source>
</evidence>
<feature type="chain" id="PRO_5026295097" description="DUF4340 domain-containing protein" evidence="1">
    <location>
        <begin position="29"/>
        <end position="317"/>
    </location>
</feature>
<name>A0A6G4A2D4_9BACL</name>
<organism evidence="2">
    <name type="scientific">Paenibacillus sp. SYP-B3998</name>
    <dbReference type="NCBI Taxonomy" id="2678564"/>
    <lineage>
        <taxon>Bacteria</taxon>
        <taxon>Bacillati</taxon>
        <taxon>Bacillota</taxon>
        <taxon>Bacilli</taxon>
        <taxon>Bacillales</taxon>
        <taxon>Paenibacillaceae</taxon>
        <taxon>Paenibacillus</taxon>
    </lineage>
</organism>
<comment type="caution">
    <text evidence="2">The sequence shown here is derived from an EMBL/GenBank/DDBJ whole genome shotgun (WGS) entry which is preliminary data.</text>
</comment>
<proteinExistence type="predicted"/>
<sequence>MMMKWTTWTAACLISVSAFLLAPIHTSALDTEVGTSQVQQGPTEVIALGEPRPSMNTQSEASFADTVNQWKITLSHERGFERWQQAAWNSYPLGPGTHGWVVILNAKGQDVGYMIVNAAENGSLRLSEYGTGDYPLFSLTTLYRSLVQQELISSTTSLTEFAQNEKIIKERLYMDSLTAIWKIKLQDQTYYLDAKSGELLPLHQDPIPKQAVTSGEETELSGKLDDLLLTAFDPYDRLHWVQGKPLSVTDMPTLKAALKQKNKLTYVAELYNNQVTLPLAVIGYKMWNGGEPYLAVDHVGTRYILLKEALEQGHLYA</sequence>